<evidence type="ECO:0000313" key="2">
    <source>
        <dbReference type="EMBL" id="RCW43469.1"/>
    </source>
</evidence>
<dbReference type="Proteomes" id="UP000252415">
    <property type="component" value="Unassembled WGS sequence"/>
</dbReference>
<dbReference type="NCBIfam" id="NF041644">
    <property type="entry name" value="CBO0543_fam"/>
    <property type="match status" value="1"/>
</dbReference>
<feature type="transmembrane region" description="Helical" evidence="1">
    <location>
        <begin position="61"/>
        <end position="82"/>
    </location>
</feature>
<comment type="caution">
    <text evidence="2">The sequence shown here is derived from an EMBL/GenBank/DDBJ whole genome shotgun (WGS) entry which is preliminary data.</text>
</comment>
<proteinExistence type="predicted"/>
<keyword evidence="3" id="KW-1185">Reference proteome</keyword>
<keyword evidence="1" id="KW-1133">Transmembrane helix</keyword>
<dbReference type="EMBL" id="QPJD01000013">
    <property type="protein sequence ID" value="RCW43469.1"/>
    <property type="molecule type" value="Genomic_DNA"/>
</dbReference>
<dbReference type="OrthoDB" id="2627420at2"/>
<evidence type="ECO:0000256" key="1">
    <source>
        <dbReference type="SAM" id="Phobius"/>
    </source>
</evidence>
<dbReference type="AlphaFoldDB" id="A0A368VP17"/>
<keyword evidence="1" id="KW-0472">Membrane</keyword>
<protein>
    <submittedName>
        <fullName evidence="2">Uncharacterized protein</fullName>
    </submittedName>
</protein>
<dbReference type="InterPro" id="IPR048147">
    <property type="entry name" value="CBO0543-like"/>
</dbReference>
<sequence>MAYASCSLVFFILTLCFVPKQCKLIPLYGTLMTAILAEFAVDAFLDFKYDLYGYFEKGVEYSGFLVSLGIFPLFNAIFLNLFPFGQSIVRKTVYIFYAIVFCVLYEQGALHFGFLYYNGWKWWYSLLTYPLSLSFVAWNYIRLQKRVEYEHGT</sequence>
<keyword evidence="1" id="KW-0812">Transmembrane</keyword>
<name>A0A368VP17_9BACL</name>
<dbReference type="RefSeq" id="WP_114382050.1">
    <property type="nucleotide sequence ID" value="NZ_QPJD01000013.1"/>
</dbReference>
<feature type="transmembrane region" description="Helical" evidence="1">
    <location>
        <begin position="122"/>
        <end position="141"/>
    </location>
</feature>
<reference evidence="2 3" key="1">
    <citation type="submission" date="2018-07" db="EMBL/GenBank/DDBJ databases">
        <title>Genomic Encyclopedia of Type Strains, Phase III (KMG-III): the genomes of soil and plant-associated and newly described type strains.</title>
        <authorList>
            <person name="Whitman W."/>
        </authorList>
    </citation>
    <scope>NUCLEOTIDE SEQUENCE [LARGE SCALE GENOMIC DNA]</scope>
    <source>
        <strain evidence="2 3">CECT 7506</strain>
    </source>
</reference>
<feature type="transmembrane region" description="Helical" evidence="1">
    <location>
        <begin position="94"/>
        <end position="116"/>
    </location>
</feature>
<organism evidence="2 3">
    <name type="scientific">Paenibacillus prosopidis</name>
    <dbReference type="NCBI Taxonomy" id="630520"/>
    <lineage>
        <taxon>Bacteria</taxon>
        <taxon>Bacillati</taxon>
        <taxon>Bacillota</taxon>
        <taxon>Bacilli</taxon>
        <taxon>Bacillales</taxon>
        <taxon>Paenibacillaceae</taxon>
        <taxon>Paenibacillus</taxon>
    </lineage>
</organism>
<accession>A0A368VP17</accession>
<gene>
    <name evidence="2" type="ORF">DFP97_113142</name>
</gene>
<evidence type="ECO:0000313" key="3">
    <source>
        <dbReference type="Proteomes" id="UP000252415"/>
    </source>
</evidence>